<feature type="compositionally biased region" description="Polar residues" evidence="1">
    <location>
        <begin position="1"/>
        <end position="12"/>
    </location>
</feature>
<dbReference type="PANTHER" id="PTHR33120">
    <property type="entry name" value="EXPRESSED PROTEIN-RELATED"/>
    <property type="match status" value="1"/>
</dbReference>
<comment type="caution">
    <text evidence="3">The sequence shown here is derived from an EMBL/GenBank/DDBJ whole genome shotgun (WGS) entry which is preliminary data.</text>
</comment>
<gene>
    <name evidence="3" type="ORF">C2845_PM03G08060</name>
</gene>
<evidence type="ECO:0000313" key="3">
    <source>
        <dbReference type="EMBL" id="RLN33062.1"/>
    </source>
</evidence>
<evidence type="ECO:0000313" key="4">
    <source>
        <dbReference type="Proteomes" id="UP000275267"/>
    </source>
</evidence>
<evidence type="ECO:0000259" key="2">
    <source>
        <dbReference type="Pfam" id="PF20235"/>
    </source>
</evidence>
<accession>A0A3L6T4G3</accession>
<sequence length="146" mass="16261">MATSLGISLTEQGSGSSSLDEGDGFDHTLGWLWRRGRFTCYHGEEYKLPPHGEENAESMEGYYVAAERLLPVEEMPELVDCIHSAGHCIGLADPVLSIIINAVRRLPQRHCIDPRRPLRPRTQGWRDIADDSLYGLLGFMAYTSGT</sequence>
<feature type="region of interest" description="Disordered" evidence="1">
    <location>
        <begin position="1"/>
        <end position="21"/>
    </location>
</feature>
<dbReference type="InterPro" id="IPR046527">
    <property type="entry name" value="PIR2-like_helical"/>
</dbReference>
<keyword evidence="4" id="KW-1185">Reference proteome</keyword>
<proteinExistence type="predicted"/>
<protein>
    <recommendedName>
        <fullName evidence="2">PIR2-like helical domain-containing protein</fullName>
    </recommendedName>
</protein>
<name>A0A3L6T4G3_PANMI</name>
<dbReference type="Pfam" id="PF20235">
    <property type="entry name" value="PIR2-like_helical"/>
    <property type="match status" value="1"/>
</dbReference>
<feature type="domain" description="PIR2-like helical" evidence="2">
    <location>
        <begin position="58"/>
        <end position="142"/>
    </location>
</feature>
<dbReference type="PANTHER" id="PTHR33120:SF42">
    <property type="entry name" value="OS12G0105000 PROTEIN"/>
    <property type="match status" value="1"/>
</dbReference>
<dbReference type="OrthoDB" id="607685at2759"/>
<reference evidence="4" key="1">
    <citation type="journal article" date="2019" name="Nat. Commun.">
        <title>The genome of broomcorn millet.</title>
        <authorList>
            <person name="Zou C."/>
            <person name="Miki D."/>
            <person name="Li D."/>
            <person name="Tang Q."/>
            <person name="Xiao L."/>
            <person name="Rajput S."/>
            <person name="Deng P."/>
            <person name="Jia W."/>
            <person name="Huang R."/>
            <person name="Zhang M."/>
            <person name="Sun Y."/>
            <person name="Hu J."/>
            <person name="Fu X."/>
            <person name="Schnable P.S."/>
            <person name="Li F."/>
            <person name="Zhang H."/>
            <person name="Feng B."/>
            <person name="Zhu X."/>
            <person name="Liu R."/>
            <person name="Schnable J.C."/>
            <person name="Zhu J.-K."/>
            <person name="Zhang H."/>
        </authorList>
    </citation>
    <scope>NUCLEOTIDE SEQUENCE [LARGE SCALE GENOMIC DNA]</scope>
</reference>
<evidence type="ECO:0000256" key="1">
    <source>
        <dbReference type="SAM" id="MobiDB-lite"/>
    </source>
</evidence>
<organism evidence="3 4">
    <name type="scientific">Panicum miliaceum</name>
    <name type="common">Proso millet</name>
    <name type="synonym">Broomcorn millet</name>
    <dbReference type="NCBI Taxonomy" id="4540"/>
    <lineage>
        <taxon>Eukaryota</taxon>
        <taxon>Viridiplantae</taxon>
        <taxon>Streptophyta</taxon>
        <taxon>Embryophyta</taxon>
        <taxon>Tracheophyta</taxon>
        <taxon>Spermatophyta</taxon>
        <taxon>Magnoliopsida</taxon>
        <taxon>Liliopsida</taxon>
        <taxon>Poales</taxon>
        <taxon>Poaceae</taxon>
        <taxon>PACMAD clade</taxon>
        <taxon>Panicoideae</taxon>
        <taxon>Panicodae</taxon>
        <taxon>Paniceae</taxon>
        <taxon>Panicinae</taxon>
        <taxon>Panicum</taxon>
        <taxon>Panicum sect. Panicum</taxon>
    </lineage>
</organism>
<dbReference type="Proteomes" id="UP000275267">
    <property type="component" value="Unassembled WGS sequence"/>
</dbReference>
<dbReference type="EMBL" id="PQIB02000002">
    <property type="protein sequence ID" value="RLN33062.1"/>
    <property type="molecule type" value="Genomic_DNA"/>
</dbReference>
<dbReference type="AlphaFoldDB" id="A0A3L6T4G3"/>